<proteinExistence type="predicted"/>
<dbReference type="Gene3D" id="2.160.20.10">
    <property type="entry name" value="Single-stranded right-handed beta-helix, Pectin lyase-like"/>
    <property type="match status" value="1"/>
</dbReference>
<dbReference type="EMBL" id="LT174587">
    <property type="protein sequence ID" value="CZQ25084.1"/>
    <property type="molecule type" value="Genomic_DNA"/>
</dbReference>
<dbReference type="InterPro" id="IPR012334">
    <property type="entry name" value="Pectin_lyas_fold"/>
</dbReference>
<evidence type="ECO:0008006" key="3">
    <source>
        <dbReference type="Google" id="ProtNLM"/>
    </source>
</evidence>
<dbReference type="AlphaFoldDB" id="A0A193SH07"/>
<reference evidence="2" key="2">
    <citation type="submission" date="2016-06" db="EMBL/GenBank/DDBJ databases">
        <title>Towards a vaccine: An investigation of Klebsiella pneumoniae surface antigens.</title>
        <authorList>
            <person name="Follador R."/>
            <person name="Heinz E."/>
            <person name="Wyres K.L."/>
            <person name="Ellington M.J."/>
            <person name="Kowarik M."/>
            <person name="Holt K.E."/>
            <person name="Thomson N.R."/>
        </authorList>
    </citation>
    <scope>NUCLEOTIDE SEQUENCE</scope>
    <source>
        <strain evidence="2">QMP</strain>
    </source>
</reference>
<feature type="compositionally biased region" description="Polar residues" evidence="1">
    <location>
        <begin position="38"/>
        <end position="47"/>
    </location>
</feature>
<sequence length="629" mass="70143">MSISRRRFLSGAIPFGVSVGIIPSNAMSNERKHPFDVSQASDLSENSSDAKDNINDNTEIISASSVYVTPEMFGAVGDGISDDSIALQKAIDFCVTFYFKTNVEYTDRHCIKVNAYLILQKQYRFTQTIYIPPCLRVEGVSQSYLVYNTAEVPALIPDFQLVDGYAFETMNFNTHGQLIKKVDSLPASASDRNTVTRCPGIYLNNITVFPGEKTLLKGVFNFRLAHGAVINRLHARLKHNAATIVNITCSWNGAMRDSILRAGVIPLTLRKNVTTWLFDNCYFQSTQGDNPFKWFTDYPEFTNQNDMSKATACVASSWSSPHFRDCTLENSQYGYRFFHMQGGSESGTYFENINFVCYALFESVLHMTPAYFYHNDKKNNKCRMVFISGSERNSASINMSNTNYFSNNISPYECPGNSRLSVYHNGDFRTKCKISNPHNIQFNCYSTTYGQCDIYVSKGGDDAYHGYAINAPVSSLNEALLRCKVGLRNNINIKSIAKRSSKLNDSVISFDGLILSFLGGGNKSNKPIEFSGVDFPLKFKNSTLFFSNLTFTSSSQMSYLLELAGVCSVTFFNCNIILDSVGSELFKLSGAAGITLLLEKCSIKSVDSINKLSDNSHGVFISHHNCNFL</sequence>
<dbReference type="SUPFAM" id="SSF51126">
    <property type="entry name" value="Pectin lyase-like"/>
    <property type="match status" value="2"/>
</dbReference>
<evidence type="ECO:0000313" key="2">
    <source>
        <dbReference type="EMBL" id="CZQ25084.1"/>
    </source>
</evidence>
<accession>A0A193SH07</accession>
<name>A0A193SH07_KLEPN</name>
<dbReference type="RefSeq" id="WP_139787573.1">
    <property type="nucleotide sequence ID" value="NZ_FWHA01000004.1"/>
</dbReference>
<reference evidence="2" key="1">
    <citation type="submission" date="2016-02" db="EMBL/GenBank/DDBJ databases">
        <authorList>
            <person name="Wen L."/>
            <person name="He K."/>
            <person name="Yang H."/>
        </authorList>
    </citation>
    <scope>NUCLEOTIDE SEQUENCE</scope>
    <source>
        <strain evidence="2">QMP</strain>
    </source>
</reference>
<protein>
    <recommendedName>
        <fullName evidence="3">Pectate lyase superfamily protein domain-containing protein</fullName>
    </recommendedName>
</protein>
<organism evidence="2">
    <name type="scientific">Klebsiella pneumoniae</name>
    <dbReference type="NCBI Taxonomy" id="573"/>
    <lineage>
        <taxon>Bacteria</taxon>
        <taxon>Pseudomonadati</taxon>
        <taxon>Pseudomonadota</taxon>
        <taxon>Gammaproteobacteria</taxon>
        <taxon>Enterobacterales</taxon>
        <taxon>Enterobacteriaceae</taxon>
        <taxon>Klebsiella/Raoultella group</taxon>
        <taxon>Klebsiella</taxon>
        <taxon>Klebsiella pneumoniae complex</taxon>
    </lineage>
</organism>
<feature type="region of interest" description="Disordered" evidence="1">
    <location>
        <begin position="35"/>
        <end position="54"/>
    </location>
</feature>
<dbReference type="InterPro" id="IPR011050">
    <property type="entry name" value="Pectin_lyase_fold/virulence"/>
</dbReference>
<evidence type="ECO:0000256" key="1">
    <source>
        <dbReference type="SAM" id="MobiDB-lite"/>
    </source>
</evidence>